<proteinExistence type="predicted"/>
<dbReference type="Proteomes" id="UP001165136">
    <property type="component" value="Unassembled WGS sequence"/>
</dbReference>
<dbReference type="InterPro" id="IPR012340">
    <property type="entry name" value="NA-bd_OB-fold"/>
</dbReference>
<sequence length="174" mass="19476">MRTMVPRLVVTQDNEFFFAAAREGRLAIQRCVDCHALRHPPGPCCPDCRSFNWDTVSASGRCTLHSYTVIHHPQDDGFDYPLIVGLVDLEEGTRLVADIAGIERDELEIGMVLEVGFAEHPHGEVLPQLRRPGGRTHDRPIRRWHPVAHSRPAAGPDDDRGGRHRLTGLRGRPS</sequence>
<dbReference type="PANTHER" id="PTHR34075">
    <property type="entry name" value="BLR3430 PROTEIN"/>
    <property type="match status" value="1"/>
</dbReference>
<evidence type="ECO:0000259" key="3">
    <source>
        <dbReference type="Pfam" id="PF12172"/>
    </source>
</evidence>
<evidence type="ECO:0008006" key="6">
    <source>
        <dbReference type="Google" id="ProtNLM"/>
    </source>
</evidence>
<feature type="domain" description="ChsH2 rubredoxin-like zinc ribbon" evidence="3">
    <location>
        <begin position="18"/>
        <end position="53"/>
    </location>
</feature>
<organism evidence="4 5">
    <name type="scientific">Amycolatopsis taiwanensis</name>
    <dbReference type="NCBI Taxonomy" id="342230"/>
    <lineage>
        <taxon>Bacteria</taxon>
        <taxon>Bacillati</taxon>
        <taxon>Actinomycetota</taxon>
        <taxon>Actinomycetes</taxon>
        <taxon>Pseudonocardiales</taxon>
        <taxon>Pseudonocardiaceae</taxon>
        <taxon>Amycolatopsis</taxon>
    </lineage>
</organism>
<evidence type="ECO:0000313" key="4">
    <source>
        <dbReference type="EMBL" id="GLY71321.1"/>
    </source>
</evidence>
<evidence type="ECO:0000256" key="1">
    <source>
        <dbReference type="SAM" id="MobiDB-lite"/>
    </source>
</evidence>
<protein>
    <recommendedName>
        <fullName evidence="6">Acyl dehydratase</fullName>
    </recommendedName>
</protein>
<dbReference type="InterPro" id="IPR022002">
    <property type="entry name" value="ChsH2_Znr"/>
</dbReference>
<dbReference type="AlphaFoldDB" id="A0A9W6R8J4"/>
<comment type="caution">
    <text evidence="4">The sequence shown here is derived from an EMBL/GenBank/DDBJ whole genome shotgun (WGS) entry which is preliminary data.</text>
</comment>
<accession>A0A9W6R8J4</accession>
<dbReference type="EMBL" id="BSTI01000034">
    <property type="protein sequence ID" value="GLY71321.1"/>
    <property type="molecule type" value="Genomic_DNA"/>
</dbReference>
<dbReference type="SUPFAM" id="SSF50249">
    <property type="entry name" value="Nucleic acid-binding proteins"/>
    <property type="match status" value="1"/>
</dbReference>
<evidence type="ECO:0000313" key="5">
    <source>
        <dbReference type="Proteomes" id="UP001165136"/>
    </source>
</evidence>
<dbReference type="PANTHER" id="PTHR34075:SF5">
    <property type="entry name" value="BLR3430 PROTEIN"/>
    <property type="match status" value="1"/>
</dbReference>
<dbReference type="Pfam" id="PF12172">
    <property type="entry name" value="zf-ChsH2"/>
    <property type="match status" value="1"/>
</dbReference>
<gene>
    <name evidence="4" type="ORF">Atai01_79400</name>
</gene>
<name>A0A9W6R8J4_9PSEU</name>
<feature type="domain" description="ChsH2 C-terminal OB-fold" evidence="2">
    <location>
        <begin position="56"/>
        <end position="117"/>
    </location>
</feature>
<dbReference type="Pfam" id="PF01796">
    <property type="entry name" value="OB_ChsH2_C"/>
    <property type="match status" value="1"/>
</dbReference>
<dbReference type="InterPro" id="IPR002878">
    <property type="entry name" value="ChsH2_C"/>
</dbReference>
<dbReference type="Gene3D" id="6.10.30.10">
    <property type="match status" value="1"/>
</dbReference>
<feature type="region of interest" description="Disordered" evidence="1">
    <location>
        <begin position="125"/>
        <end position="174"/>
    </location>
</feature>
<keyword evidence="5" id="KW-1185">Reference proteome</keyword>
<dbReference type="InterPro" id="IPR052513">
    <property type="entry name" value="Thioester_dehydratase-like"/>
</dbReference>
<evidence type="ECO:0000259" key="2">
    <source>
        <dbReference type="Pfam" id="PF01796"/>
    </source>
</evidence>
<reference evidence="4" key="1">
    <citation type="submission" date="2023-03" db="EMBL/GenBank/DDBJ databases">
        <title>Amycolatopsis taiwanensis NBRC 103393.</title>
        <authorList>
            <person name="Ichikawa N."/>
            <person name="Sato H."/>
            <person name="Tonouchi N."/>
        </authorList>
    </citation>
    <scope>NUCLEOTIDE SEQUENCE</scope>
    <source>
        <strain evidence="4">NBRC 103393</strain>
    </source>
</reference>
<feature type="compositionally biased region" description="Basic residues" evidence="1">
    <location>
        <begin position="162"/>
        <end position="174"/>
    </location>
</feature>